<dbReference type="PANTHER" id="PTHR42923">
    <property type="entry name" value="PROTOPORPHYRINOGEN OXIDASE"/>
    <property type="match status" value="1"/>
</dbReference>
<feature type="region of interest" description="Disordered" evidence="1">
    <location>
        <begin position="448"/>
        <end position="470"/>
    </location>
</feature>
<protein>
    <submittedName>
        <fullName evidence="3">Protoporphyrinogen/coproporphyrinogen oxidase</fullName>
    </submittedName>
</protein>
<feature type="domain" description="Amine oxidase" evidence="2">
    <location>
        <begin position="11"/>
        <end position="439"/>
    </location>
</feature>
<dbReference type="RefSeq" id="WP_219537935.1">
    <property type="nucleotide sequence ID" value="NZ_JAHKRM010000042.1"/>
</dbReference>
<evidence type="ECO:0000256" key="1">
    <source>
        <dbReference type="SAM" id="MobiDB-lite"/>
    </source>
</evidence>
<reference evidence="4" key="1">
    <citation type="journal article" date="2019" name="Int. J. Syst. Evol. Microbiol.">
        <title>The Global Catalogue of Microorganisms (GCM) 10K type strain sequencing project: providing services to taxonomists for standard genome sequencing and annotation.</title>
        <authorList>
            <consortium name="The Broad Institute Genomics Platform"/>
            <consortium name="The Broad Institute Genome Sequencing Center for Infectious Disease"/>
            <person name="Wu L."/>
            <person name="Ma J."/>
        </authorList>
    </citation>
    <scope>NUCLEOTIDE SEQUENCE [LARGE SCALE GENOMIC DNA]</scope>
    <source>
        <strain evidence="4">CGMCC 1.15399</strain>
    </source>
</reference>
<comment type="caution">
    <text evidence="3">The sequence shown here is derived from an EMBL/GenBank/DDBJ whole genome shotgun (WGS) entry which is preliminary data.</text>
</comment>
<accession>A0ABW4GTK5</accession>
<name>A0ABW4GTK5_9ACTN</name>
<feature type="compositionally biased region" description="Basic and acidic residues" evidence="1">
    <location>
        <begin position="461"/>
        <end position="470"/>
    </location>
</feature>
<dbReference type="Proteomes" id="UP001597097">
    <property type="component" value="Unassembled WGS sequence"/>
</dbReference>
<evidence type="ECO:0000313" key="4">
    <source>
        <dbReference type="Proteomes" id="UP001597097"/>
    </source>
</evidence>
<evidence type="ECO:0000259" key="2">
    <source>
        <dbReference type="Pfam" id="PF01593"/>
    </source>
</evidence>
<dbReference type="EMBL" id="JBHUCM010000051">
    <property type="protein sequence ID" value="MFD1545860.1"/>
    <property type="molecule type" value="Genomic_DNA"/>
</dbReference>
<gene>
    <name evidence="3" type="ORF">ACFSJ0_53090</name>
</gene>
<sequence length="470" mass="50265">MRDAVIVGGGLAGLTAGWRLRHHDVVLLESGGRIGGRIRSERRGRYYLNWGGHVFAGDRSGTDTLLQETGVGALAIPGALTGLAMNGRLLLGGRVETYPFRIPMPWSARVALLKAGGKVGLAVLRYARIVGLRPGEDEATRQQRVYDFLNDRTFADFVGDLPADAEALFKPTVSRSAADPDEISAGAGVGYFSLVWNIGDGLGRNIAGGPSTLTETIAAALGDKVRLGADVVEVVNKKSSVVVRYSQGGVDREVEARCVVLATPATVSHRVAVDLERETREALSKVIYGPYVSAAFRTNETTPQRWDDAYAIATPKRAFNVLLNMSNVVRGAESERQPGSSLMVFSPAGLARTLLDQSDEEVLRRYLDDLDQILPGLGDSVAEAEVQRWPEGAPYCFPGRGAIQPALTRPTGRVFLAGDYLGTLYTETAIQSGFTAARHAQALLTDRANSPIAAGPGTRLSHVDPEGGTR</sequence>
<keyword evidence="4" id="KW-1185">Reference proteome</keyword>
<dbReference type="Pfam" id="PF01593">
    <property type="entry name" value="Amino_oxidase"/>
    <property type="match status" value="1"/>
</dbReference>
<evidence type="ECO:0000313" key="3">
    <source>
        <dbReference type="EMBL" id="MFD1545860.1"/>
    </source>
</evidence>
<proteinExistence type="predicted"/>
<dbReference type="InterPro" id="IPR050464">
    <property type="entry name" value="Zeta_carotene_desat/Oxidored"/>
</dbReference>
<organism evidence="3 4">
    <name type="scientific">Nonomuraea guangzhouensis</name>
    <dbReference type="NCBI Taxonomy" id="1291555"/>
    <lineage>
        <taxon>Bacteria</taxon>
        <taxon>Bacillati</taxon>
        <taxon>Actinomycetota</taxon>
        <taxon>Actinomycetes</taxon>
        <taxon>Streptosporangiales</taxon>
        <taxon>Streptosporangiaceae</taxon>
        <taxon>Nonomuraea</taxon>
    </lineage>
</organism>
<dbReference type="InterPro" id="IPR002937">
    <property type="entry name" value="Amino_oxidase"/>
</dbReference>